<evidence type="ECO:0000256" key="5">
    <source>
        <dbReference type="ARBA" id="ARBA00022833"/>
    </source>
</evidence>
<feature type="domain" description="C2H2-type" evidence="9">
    <location>
        <begin position="514"/>
        <end position="541"/>
    </location>
</feature>
<dbReference type="GO" id="GO:0008270">
    <property type="term" value="F:zinc ion binding"/>
    <property type="evidence" value="ECO:0007669"/>
    <property type="project" value="UniProtKB-KW"/>
</dbReference>
<gene>
    <name evidence="11" type="ORF">KR093_004424</name>
</gene>
<evidence type="ECO:0000256" key="1">
    <source>
        <dbReference type="ARBA" id="ARBA00004123"/>
    </source>
</evidence>
<dbReference type="SUPFAM" id="SSF57667">
    <property type="entry name" value="beta-beta-alpha zinc fingers"/>
    <property type="match status" value="3"/>
</dbReference>
<dbReference type="InterPro" id="IPR013087">
    <property type="entry name" value="Znf_C2H2_type"/>
</dbReference>
<evidence type="ECO:0000256" key="6">
    <source>
        <dbReference type="ARBA" id="ARBA00023242"/>
    </source>
</evidence>
<proteinExistence type="predicted"/>
<dbReference type="AlphaFoldDB" id="A0AAD4JZ81"/>
<keyword evidence="4 7" id="KW-0863">Zinc-finger</keyword>
<keyword evidence="12" id="KW-1185">Reference proteome</keyword>
<dbReference type="PROSITE" id="PS50157">
    <property type="entry name" value="ZINC_FINGER_C2H2_2"/>
    <property type="match status" value="6"/>
</dbReference>
<dbReference type="InterPro" id="IPR036236">
    <property type="entry name" value="Znf_C2H2_sf"/>
</dbReference>
<keyword evidence="5" id="KW-0862">Zinc</keyword>
<feature type="domain" description="MADF" evidence="10">
    <location>
        <begin position="241"/>
        <end position="332"/>
    </location>
</feature>
<dbReference type="PROSITE" id="PS00028">
    <property type="entry name" value="ZINC_FINGER_C2H2_1"/>
    <property type="match status" value="6"/>
</dbReference>
<protein>
    <submittedName>
        <fullName evidence="11">Uncharacterized protein</fullName>
    </submittedName>
</protein>
<feature type="domain" description="MADF" evidence="10">
    <location>
        <begin position="359"/>
        <end position="452"/>
    </location>
</feature>
<evidence type="ECO:0000256" key="7">
    <source>
        <dbReference type="PROSITE-ProRule" id="PRU00042"/>
    </source>
</evidence>
<evidence type="ECO:0000259" key="9">
    <source>
        <dbReference type="PROSITE" id="PS50157"/>
    </source>
</evidence>
<evidence type="ECO:0000256" key="8">
    <source>
        <dbReference type="SAM" id="MobiDB-lite"/>
    </source>
</evidence>
<feature type="domain" description="C2H2-type" evidence="9">
    <location>
        <begin position="571"/>
        <end position="598"/>
    </location>
</feature>
<dbReference type="InterPro" id="IPR006578">
    <property type="entry name" value="MADF-dom"/>
</dbReference>
<dbReference type="EMBL" id="JAJJHW010002585">
    <property type="protein sequence ID" value="KAH8370645.1"/>
    <property type="molecule type" value="Genomic_DNA"/>
</dbReference>
<evidence type="ECO:0000256" key="3">
    <source>
        <dbReference type="ARBA" id="ARBA00022737"/>
    </source>
</evidence>
<comment type="caution">
    <text evidence="11">The sequence shown here is derived from an EMBL/GenBank/DDBJ whole genome shotgun (WGS) entry which is preliminary data.</text>
</comment>
<keyword evidence="3" id="KW-0677">Repeat</keyword>
<evidence type="ECO:0000256" key="2">
    <source>
        <dbReference type="ARBA" id="ARBA00022723"/>
    </source>
</evidence>
<evidence type="ECO:0000313" key="12">
    <source>
        <dbReference type="Proteomes" id="UP001200034"/>
    </source>
</evidence>
<dbReference type="PROSITE" id="PS51029">
    <property type="entry name" value="MADF"/>
    <property type="match status" value="2"/>
</dbReference>
<sequence length="628" mass="73150">MEICGSIVTNTDYKQFYLRCLYCSIESDLKDWEQFVFHMKNDHSIDDVDKGSVKSEKVSPKQEEFYTDTESITEVDYISTHDDLEFDVSFRISNYSSIKNFYFKQEHYEYLQGVDDDDHCEIGIAASDFCTSISQQELIDNVIEFGTLDNAVQFVTMDKTEQYDSQQERKLIETQVEVYAGNSEDNSSDVSDGFRPEIQSSSSDSDDEPNENPAKRRRNTPLTLKRRLKVSFLRHNPRVLHFIEAFKQHPCLWNTDHPQFQSESARTEAYSAISEVMDKKVNVLFTEVELRKSIDQLLNQYAIATQNAEEKKLTGMAARYFDKCQFLSTSKCSAQFDDEECKTDVIQLNFKSINEMTTIFIEAYANFPVLYDSSLPEFKSVDRRSQAYIKIAEQLAPAMRVNETEVHLGIVRLRKWAYMALRRVKSKVLQRPCSKSELHYLQLCSFLPPKAESFVVNCEYCEKRFFIDYKLRAHMVKAHSIGEPPYLCSQCPRRFMNAHDMERHKLRKHCEKMLKCDYCDSTFSLQSDLKIHIRCHTGEKPFVCEMCGKSFRLKLLLDYHINGTHLNLRPYACDLCPKTFRKRIVLKTHMKTHLNIKDKKCKDCGAAFTCPASLSRHRKVHQKPAPKL</sequence>
<evidence type="ECO:0000256" key="4">
    <source>
        <dbReference type="ARBA" id="ARBA00022771"/>
    </source>
</evidence>
<keyword evidence="6" id="KW-0539">Nucleus</keyword>
<dbReference type="Pfam" id="PF10545">
    <property type="entry name" value="MADF_DNA_bdg"/>
    <property type="match status" value="2"/>
</dbReference>
<keyword evidence="2" id="KW-0479">Metal-binding</keyword>
<feature type="region of interest" description="Disordered" evidence="8">
    <location>
        <begin position="181"/>
        <end position="220"/>
    </location>
</feature>
<dbReference type="SMART" id="SM00595">
    <property type="entry name" value="MADF"/>
    <property type="match status" value="2"/>
</dbReference>
<dbReference type="Gene3D" id="3.30.160.60">
    <property type="entry name" value="Classic Zinc Finger"/>
    <property type="match status" value="5"/>
</dbReference>
<dbReference type="InterPro" id="IPR050888">
    <property type="entry name" value="ZnF_C2H2-type_TF"/>
</dbReference>
<dbReference type="FunFam" id="3.30.160.60:FF:000145">
    <property type="entry name" value="Zinc finger protein 574"/>
    <property type="match status" value="1"/>
</dbReference>
<dbReference type="PANTHER" id="PTHR24406">
    <property type="entry name" value="TRANSCRIPTIONAL REPRESSOR CTCFL-RELATED"/>
    <property type="match status" value="1"/>
</dbReference>
<evidence type="ECO:0000259" key="10">
    <source>
        <dbReference type="PROSITE" id="PS51029"/>
    </source>
</evidence>
<feature type="domain" description="C2H2-type" evidence="9">
    <location>
        <begin position="599"/>
        <end position="626"/>
    </location>
</feature>
<accession>A0AAD4JZ81</accession>
<dbReference type="Proteomes" id="UP001200034">
    <property type="component" value="Unassembled WGS sequence"/>
</dbReference>
<evidence type="ECO:0000313" key="11">
    <source>
        <dbReference type="EMBL" id="KAH8370645.1"/>
    </source>
</evidence>
<feature type="domain" description="C2H2-type" evidence="9">
    <location>
        <begin position="456"/>
        <end position="484"/>
    </location>
</feature>
<feature type="domain" description="C2H2-type" evidence="9">
    <location>
        <begin position="542"/>
        <end position="570"/>
    </location>
</feature>
<feature type="domain" description="C2H2-type" evidence="9">
    <location>
        <begin position="486"/>
        <end position="514"/>
    </location>
</feature>
<dbReference type="SMART" id="SM00355">
    <property type="entry name" value="ZnF_C2H2"/>
    <property type="match status" value="7"/>
</dbReference>
<dbReference type="GO" id="GO:0005634">
    <property type="term" value="C:nucleus"/>
    <property type="evidence" value="ECO:0007669"/>
    <property type="project" value="UniProtKB-SubCell"/>
</dbReference>
<reference evidence="11" key="1">
    <citation type="journal article" date="2021" name="Mol. Ecol. Resour.">
        <title>Phylogenomic analyses of the genus Drosophila reveals genomic signals of climate adaptation.</title>
        <authorList>
            <person name="Li F."/>
            <person name="Rane R.V."/>
            <person name="Luria V."/>
            <person name="Xiong Z."/>
            <person name="Chen J."/>
            <person name="Li Z."/>
            <person name="Catullo R.A."/>
            <person name="Griffin P.C."/>
            <person name="Schiffer M."/>
            <person name="Pearce S."/>
            <person name="Lee S.F."/>
            <person name="McElroy K."/>
            <person name="Stocker A."/>
            <person name="Shirriffs J."/>
            <person name="Cockerell F."/>
            <person name="Coppin C."/>
            <person name="Sgro C.M."/>
            <person name="Karger A."/>
            <person name="Cain J.W."/>
            <person name="Weber J.A."/>
            <person name="Santpere G."/>
            <person name="Kirschner M.W."/>
            <person name="Hoffmann A.A."/>
            <person name="Oakeshott J.G."/>
            <person name="Zhang G."/>
        </authorList>
    </citation>
    <scope>NUCLEOTIDE SEQUENCE</scope>
    <source>
        <strain evidence="11">BGI-SZ-2011g</strain>
    </source>
</reference>
<organism evidence="11 12">
    <name type="scientific">Drosophila rubida</name>
    <dbReference type="NCBI Taxonomy" id="30044"/>
    <lineage>
        <taxon>Eukaryota</taxon>
        <taxon>Metazoa</taxon>
        <taxon>Ecdysozoa</taxon>
        <taxon>Arthropoda</taxon>
        <taxon>Hexapoda</taxon>
        <taxon>Insecta</taxon>
        <taxon>Pterygota</taxon>
        <taxon>Neoptera</taxon>
        <taxon>Endopterygota</taxon>
        <taxon>Diptera</taxon>
        <taxon>Brachycera</taxon>
        <taxon>Muscomorpha</taxon>
        <taxon>Ephydroidea</taxon>
        <taxon>Drosophilidae</taxon>
        <taxon>Drosophila</taxon>
    </lineage>
</organism>
<name>A0AAD4JZ81_9MUSC</name>
<dbReference type="FunFam" id="3.30.160.60:FF:000100">
    <property type="entry name" value="Zinc finger 45-like"/>
    <property type="match status" value="1"/>
</dbReference>
<dbReference type="Pfam" id="PF00096">
    <property type="entry name" value="zf-C2H2"/>
    <property type="match status" value="1"/>
</dbReference>
<comment type="subcellular location">
    <subcellularLocation>
        <location evidence="1">Nucleus</location>
    </subcellularLocation>
</comment>